<evidence type="ECO:0000313" key="3">
    <source>
        <dbReference type="Proteomes" id="UP000571017"/>
    </source>
</evidence>
<dbReference type="AlphaFoldDB" id="A0A838CRN6"/>
<name>A0A838CRN6_9BACI</name>
<organism evidence="2 3">
    <name type="scientific">Halobacillus locisalis</name>
    <dbReference type="NCBI Taxonomy" id="220753"/>
    <lineage>
        <taxon>Bacteria</taxon>
        <taxon>Bacillati</taxon>
        <taxon>Bacillota</taxon>
        <taxon>Bacilli</taxon>
        <taxon>Bacillales</taxon>
        <taxon>Bacillaceae</taxon>
        <taxon>Halobacillus</taxon>
    </lineage>
</organism>
<reference evidence="2 3" key="1">
    <citation type="journal article" date="2004" name="Extremophiles">
        <title>Halobacillus locisalis sp. nov., a halophilic bacterium isolated from a marine solar saltern of the Yellow Sea in Korea.</title>
        <authorList>
            <person name="Yoon J.H."/>
            <person name="Kang K.H."/>
            <person name="Oh T.K."/>
            <person name="Park Y.H."/>
        </authorList>
    </citation>
    <scope>NUCLEOTIDE SEQUENCE [LARGE SCALE GENOMIC DNA]</scope>
    <source>
        <strain evidence="2 3">KCTC 3788</strain>
    </source>
</reference>
<gene>
    <name evidence="2" type="ORF">H0266_06330</name>
</gene>
<keyword evidence="1" id="KW-0472">Membrane</keyword>
<comment type="caution">
    <text evidence="2">The sequence shown here is derived from an EMBL/GenBank/DDBJ whole genome shotgun (WGS) entry which is preliminary data.</text>
</comment>
<dbReference type="Pfam" id="PF14345">
    <property type="entry name" value="GDYXXLXY"/>
    <property type="match status" value="1"/>
</dbReference>
<keyword evidence="1" id="KW-0812">Transmembrane</keyword>
<keyword evidence="3" id="KW-1185">Reference proteome</keyword>
<feature type="transmembrane region" description="Helical" evidence="1">
    <location>
        <begin position="6"/>
        <end position="27"/>
    </location>
</feature>
<evidence type="ECO:0000256" key="1">
    <source>
        <dbReference type="SAM" id="Phobius"/>
    </source>
</evidence>
<protein>
    <submittedName>
        <fullName evidence="2">GDYXXLXY domain-containing protein</fullName>
    </submittedName>
</protein>
<dbReference type="RefSeq" id="WP_181471517.1">
    <property type="nucleotide sequence ID" value="NZ_JACEFG010000001.1"/>
</dbReference>
<evidence type="ECO:0000313" key="2">
    <source>
        <dbReference type="EMBL" id="MBA2174523.1"/>
    </source>
</evidence>
<dbReference type="EMBL" id="JACEFG010000001">
    <property type="protein sequence ID" value="MBA2174523.1"/>
    <property type="molecule type" value="Genomic_DNA"/>
</dbReference>
<accession>A0A838CRN6</accession>
<dbReference type="InterPro" id="IPR025833">
    <property type="entry name" value="GDYXXLXY"/>
</dbReference>
<sequence>MKRVWFYTIVVLQVAFLLVMAVGYYAMDQFGETVHLRTAPVDPRDPFYGDYVILNYEVETIPASKWIGSEEVERGEKVFLLLEQEKDLYQLLKASDERIEAKDQQVVMEARMEWHDQTSDGPYSVDLGLGRYYVEENTGGEWEGTDSRIVEVVLAPWGQKKINSIQ</sequence>
<keyword evidence="1" id="KW-1133">Transmembrane helix</keyword>
<dbReference type="Proteomes" id="UP000571017">
    <property type="component" value="Unassembled WGS sequence"/>
</dbReference>
<proteinExistence type="predicted"/>